<protein>
    <submittedName>
        <fullName evidence="1">Uncharacterized protein</fullName>
    </submittedName>
</protein>
<dbReference type="Proteomes" id="UP000189670">
    <property type="component" value="Unassembled WGS sequence"/>
</dbReference>
<dbReference type="EMBL" id="ATBP01000972">
    <property type="protein sequence ID" value="ETR68391.1"/>
    <property type="molecule type" value="Genomic_DNA"/>
</dbReference>
<accession>A0A1V1P0P6</accession>
<name>A0A1V1P0P6_9BACT</name>
<comment type="caution">
    <text evidence="1">The sequence shown here is derived from an EMBL/GenBank/DDBJ whole genome shotgun (WGS) entry which is preliminary data.</text>
</comment>
<feature type="non-terminal residue" evidence="1">
    <location>
        <position position="1"/>
    </location>
</feature>
<sequence>SIDKNQLEIGAHVVNLKTSPARYSMFMALMIIWFPRHLQKHCLMLWVLKMSPPMNTKQVTLACLLANGQKILSARKLPNG</sequence>
<proteinExistence type="predicted"/>
<organism evidence="1 2">
    <name type="scientific">Candidatus Magnetoglobus multicellularis str. Araruama</name>
    <dbReference type="NCBI Taxonomy" id="890399"/>
    <lineage>
        <taxon>Bacteria</taxon>
        <taxon>Pseudomonadati</taxon>
        <taxon>Thermodesulfobacteriota</taxon>
        <taxon>Desulfobacteria</taxon>
        <taxon>Desulfobacterales</taxon>
        <taxon>Desulfobacteraceae</taxon>
        <taxon>Candidatus Magnetoglobus</taxon>
    </lineage>
</organism>
<evidence type="ECO:0000313" key="1">
    <source>
        <dbReference type="EMBL" id="ETR68391.1"/>
    </source>
</evidence>
<dbReference type="AlphaFoldDB" id="A0A1V1P0P6"/>
<reference evidence="2" key="1">
    <citation type="submission" date="2012-11" db="EMBL/GenBank/DDBJ databases">
        <authorList>
            <person name="Lucero-Rivera Y.E."/>
            <person name="Tovar-Ramirez D."/>
        </authorList>
    </citation>
    <scope>NUCLEOTIDE SEQUENCE [LARGE SCALE GENOMIC DNA]</scope>
    <source>
        <strain evidence="2">Araruama</strain>
    </source>
</reference>
<evidence type="ECO:0000313" key="2">
    <source>
        <dbReference type="Proteomes" id="UP000189670"/>
    </source>
</evidence>
<gene>
    <name evidence="1" type="ORF">OMM_10578</name>
</gene>